<dbReference type="Proteomes" id="UP001241605">
    <property type="component" value="Chromosome"/>
</dbReference>
<dbReference type="InterPro" id="IPR022441">
    <property type="entry name" value="Para_beta_helix_rpt-2"/>
</dbReference>
<dbReference type="Pfam" id="PF05048">
    <property type="entry name" value="NosD"/>
    <property type="match status" value="1"/>
</dbReference>
<feature type="chain" id="PRO_5047391660" evidence="2">
    <location>
        <begin position="28"/>
        <end position="516"/>
    </location>
</feature>
<accession>A0ABY8QIM3</accession>
<dbReference type="SUPFAM" id="SSF51126">
    <property type="entry name" value="Pectin lyase-like"/>
    <property type="match status" value="1"/>
</dbReference>
<keyword evidence="2" id="KW-0732">Signal</keyword>
<feature type="signal peptide" evidence="2">
    <location>
        <begin position="1"/>
        <end position="27"/>
    </location>
</feature>
<dbReference type="InterPro" id="IPR006626">
    <property type="entry name" value="PbH1"/>
</dbReference>
<protein>
    <submittedName>
        <fullName evidence="4">Right-handed parallel beta-helix repeat-containing protein</fullName>
    </submittedName>
</protein>
<evidence type="ECO:0000313" key="4">
    <source>
        <dbReference type="EMBL" id="WGW04288.1"/>
    </source>
</evidence>
<gene>
    <name evidence="4" type="ORF">QF118_01745</name>
</gene>
<organism evidence="4 5">
    <name type="scientific">Tropicibacter oceani</name>
    <dbReference type="NCBI Taxonomy" id="3058420"/>
    <lineage>
        <taxon>Bacteria</taxon>
        <taxon>Pseudomonadati</taxon>
        <taxon>Pseudomonadota</taxon>
        <taxon>Alphaproteobacteria</taxon>
        <taxon>Rhodobacterales</taxon>
        <taxon>Roseobacteraceae</taxon>
        <taxon>Tropicibacter</taxon>
    </lineage>
</organism>
<dbReference type="RefSeq" id="WP_282300919.1">
    <property type="nucleotide sequence ID" value="NZ_CP124616.1"/>
</dbReference>
<evidence type="ECO:0000256" key="2">
    <source>
        <dbReference type="SAM" id="SignalP"/>
    </source>
</evidence>
<reference evidence="4 5" key="1">
    <citation type="submission" date="2023-05" db="EMBL/GenBank/DDBJ databases">
        <title>YMD87, complete Genome.</title>
        <authorList>
            <person name="Zhang J."/>
            <person name="Xu X."/>
        </authorList>
    </citation>
    <scope>NUCLEOTIDE SEQUENCE [LARGE SCALE GENOMIC DNA]</scope>
    <source>
        <strain evidence="4 5">YMD87</strain>
    </source>
</reference>
<evidence type="ECO:0000313" key="5">
    <source>
        <dbReference type="Proteomes" id="UP001241605"/>
    </source>
</evidence>
<dbReference type="InterPro" id="IPR011050">
    <property type="entry name" value="Pectin_lyase_fold/virulence"/>
</dbReference>
<name>A0ABY8QIM3_9RHOB</name>
<dbReference type="Gene3D" id="2.160.20.10">
    <property type="entry name" value="Single-stranded right-handed beta-helix, Pectin lyase-like"/>
    <property type="match status" value="1"/>
</dbReference>
<feature type="region of interest" description="Disordered" evidence="1">
    <location>
        <begin position="79"/>
        <end position="98"/>
    </location>
</feature>
<dbReference type="InterPro" id="IPR007742">
    <property type="entry name" value="NosD_dom"/>
</dbReference>
<dbReference type="NCBIfam" id="TIGR03804">
    <property type="entry name" value="para_beta_helix"/>
    <property type="match status" value="1"/>
</dbReference>
<keyword evidence="5" id="KW-1185">Reference proteome</keyword>
<dbReference type="InterPro" id="IPR012334">
    <property type="entry name" value="Pectin_lyas_fold"/>
</dbReference>
<sequence>MARTLIPALAAAMMLCASLLVSGPARAAPDPALVRLTTQLDQLSDLLKSDAAARSLPLELLLLRTGLTGLTDALPRAGRDAAGTVDAPPPPQGPPAQASVETFRTALAVLSQVHGGQDNLDVLLAHPGDRTDALTFRSGVVTLDHIRQSLRDTGLQADMAPGHDTLRVPVILWEDTLLQLGPHDRLGLSRADGVFVISFGRVELDGARVFSVGGESPTSKDFVPFVTIAGGGSLNARGASFDGLGFGNTPKFSGVSIVSHPLMPSTGNTRIADSHFENLVTVAMTGGEAAVITGNRFYNMRNNALMLANAVGAQVHGNLFFGDGPTNAVRVLAGSDDAVVRGNVLLEGDRSGILVQGQSTRVEVSGNVIWRRSGGAIKLSGTRCGVVRGNVILNSRQKGIDIRSSDATQVHANTISGSGSAGIWVSAQPRQAVTYLSQNTLRGNGAGLSTATGARLFLAGNDFSNQFPRLIDGDLTLQNHAIVRDLHGKTPMLMSASETVVPSSLAAPDCSDWGQK</sequence>
<evidence type="ECO:0000256" key="1">
    <source>
        <dbReference type="SAM" id="MobiDB-lite"/>
    </source>
</evidence>
<evidence type="ECO:0000259" key="3">
    <source>
        <dbReference type="Pfam" id="PF05048"/>
    </source>
</evidence>
<dbReference type="EMBL" id="CP124616">
    <property type="protein sequence ID" value="WGW04288.1"/>
    <property type="molecule type" value="Genomic_DNA"/>
</dbReference>
<feature type="domain" description="Periplasmic copper-binding protein NosD beta helix" evidence="3">
    <location>
        <begin position="291"/>
        <end position="466"/>
    </location>
</feature>
<dbReference type="SMART" id="SM00710">
    <property type="entry name" value="PbH1"/>
    <property type="match status" value="5"/>
</dbReference>
<proteinExistence type="predicted"/>